<sequence length="208" mass="22198">MGWWGRGARTREERGSERTCTGLCERTWDGDGEHTRDRDRGRARNGDGACACNGVCKCAWDGNSGGAANGDGECVGHGDGERAGDGDDERAEDGDDERAGVPGWRTRGGTGMANARGVQPQRSEIAELAICGKFSQHDALLRASTIDDDDSFVVRRPSYALPSSCLGSSSIFLSFHVTTSRVPSPPSTPTLSRRTRPTRTPRTSAPTP</sequence>
<evidence type="ECO:0000313" key="3">
    <source>
        <dbReference type="Proteomes" id="UP000053263"/>
    </source>
</evidence>
<feature type="compositionally biased region" description="Acidic residues" evidence="1">
    <location>
        <begin position="86"/>
        <end position="96"/>
    </location>
</feature>
<feature type="region of interest" description="Disordered" evidence="1">
    <location>
        <begin position="179"/>
        <end position="208"/>
    </location>
</feature>
<dbReference type="HOGENOM" id="CLU_1321369_0_0_1"/>
<organism evidence="2 3">
    <name type="scientific">Plicaturopsis crispa FD-325 SS-3</name>
    <dbReference type="NCBI Taxonomy" id="944288"/>
    <lineage>
        <taxon>Eukaryota</taxon>
        <taxon>Fungi</taxon>
        <taxon>Dikarya</taxon>
        <taxon>Basidiomycota</taxon>
        <taxon>Agaricomycotina</taxon>
        <taxon>Agaricomycetes</taxon>
        <taxon>Agaricomycetidae</taxon>
        <taxon>Amylocorticiales</taxon>
        <taxon>Amylocorticiaceae</taxon>
        <taxon>Plicatura</taxon>
        <taxon>Plicaturopsis crispa</taxon>
    </lineage>
</organism>
<dbReference type="EMBL" id="KN832572">
    <property type="protein sequence ID" value="KII84056.1"/>
    <property type="molecule type" value="Genomic_DNA"/>
</dbReference>
<evidence type="ECO:0000313" key="2">
    <source>
        <dbReference type="EMBL" id="KII84056.1"/>
    </source>
</evidence>
<reference evidence="2 3" key="1">
    <citation type="submission" date="2014-06" db="EMBL/GenBank/DDBJ databases">
        <title>Evolutionary Origins and Diversification of the Mycorrhizal Mutualists.</title>
        <authorList>
            <consortium name="DOE Joint Genome Institute"/>
            <consortium name="Mycorrhizal Genomics Consortium"/>
            <person name="Kohler A."/>
            <person name="Kuo A."/>
            <person name="Nagy L.G."/>
            <person name="Floudas D."/>
            <person name="Copeland A."/>
            <person name="Barry K.W."/>
            <person name="Cichocki N."/>
            <person name="Veneault-Fourrey C."/>
            <person name="LaButti K."/>
            <person name="Lindquist E.A."/>
            <person name="Lipzen A."/>
            <person name="Lundell T."/>
            <person name="Morin E."/>
            <person name="Murat C."/>
            <person name="Riley R."/>
            <person name="Ohm R."/>
            <person name="Sun H."/>
            <person name="Tunlid A."/>
            <person name="Henrissat B."/>
            <person name="Grigoriev I.V."/>
            <person name="Hibbett D.S."/>
            <person name="Martin F."/>
        </authorList>
    </citation>
    <scope>NUCLEOTIDE SEQUENCE [LARGE SCALE GENOMIC DNA]</scope>
    <source>
        <strain evidence="2 3">FD-325 SS-3</strain>
    </source>
</reference>
<dbReference type="AlphaFoldDB" id="A0A0C9SKN7"/>
<accession>A0A0C9SKN7</accession>
<feature type="region of interest" description="Disordered" evidence="1">
    <location>
        <begin position="79"/>
        <end position="119"/>
    </location>
</feature>
<keyword evidence="3" id="KW-1185">Reference proteome</keyword>
<proteinExistence type="predicted"/>
<protein>
    <submittedName>
        <fullName evidence="2">Uncharacterized protein</fullName>
    </submittedName>
</protein>
<gene>
    <name evidence="2" type="ORF">PLICRDRAFT_179739</name>
</gene>
<dbReference type="Proteomes" id="UP000053263">
    <property type="component" value="Unassembled WGS sequence"/>
</dbReference>
<name>A0A0C9SKN7_PLICR</name>
<evidence type="ECO:0000256" key="1">
    <source>
        <dbReference type="SAM" id="MobiDB-lite"/>
    </source>
</evidence>